<evidence type="ECO:0000256" key="6">
    <source>
        <dbReference type="ARBA" id="ARBA00022801"/>
    </source>
</evidence>
<dbReference type="PANTHER" id="PTHR33695">
    <property type="entry name" value="LIPOPROTEIN SIGNAL PEPTIDASE"/>
    <property type="match status" value="1"/>
</dbReference>
<evidence type="ECO:0000256" key="1">
    <source>
        <dbReference type="ARBA" id="ARBA00006139"/>
    </source>
</evidence>
<dbReference type="PRINTS" id="PR00781">
    <property type="entry name" value="LIPOSIGPTASE"/>
</dbReference>
<dbReference type="Pfam" id="PF01252">
    <property type="entry name" value="Peptidase_A8"/>
    <property type="match status" value="1"/>
</dbReference>
<evidence type="ECO:0000256" key="3">
    <source>
        <dbReference type="ARBA" id="ARBA00022670"/>
    </source>
</evidence>
<dbReference type="NCBIfam" id="TIGR00077">
    <property type="entry name" value="lspA"/>
    <property type="match status" value="1"/>
</dbReference>
<dbReference type="GO" id="GO:0006508">
    <property type="term" value="P:proteolysis"/>
    <property type="evidence" value="ECO:0007669"/>
    <property type="project" value="UniProtKB-KW"/>
</dbReference>
<comment type="function">
    <text evidence="9 10">This protein specifically catalyzes the removal of signal peptides from prolipoproteins.</text>
</comment>
<evidence type="ECO:0000256" key="11">
    <source>
        <dbReference type="RuleBase" id="RU004181"/>
    </source>
</evidence>
<feature type="active site" evidence="9">
    <location>
        <position position="123"/>
    </location>
</feature>
<organism evidence="12 13">
    <name type="scientific">Montanilutibacter psychrotolerans</name>
    <dbReference type="NCBI Taxonomy" id="1327343"/>
    <lineage>
        <taxon>Bacteria</taxon>
        <taxon>Pseudomonadati</taxon>
        <taxon>Pseudomonadota</taxon>
        <taxon>Gammaproteobacteria</taxon>
        <taxon>Lysobacterales</taxon>
        <taxon>Lysobacteraceae</taxon>
        <taxon>Montanilutibacter</taxon>
    </lineage>
</organism>
<dbReference type="AlphaFoldDB" id="A0A3M8SWK7"/>
<keyword evidence="6 9" id="KW-0378">Hydrolase</keyword>
<evidence type="ECO:0000256" key="5">
    <source>
        <dbReference type="ARBA" id="ARBA00022750"/>
    </source>
</evidence>
<name>A0A3M8SWK7_9GAMM</name>
<feature type="transmembrane region" description="Helical" evidence="9">
    <location>
        <begin position="133"/>
        <end position="156"/>
    </location>
</feature>
<comment type="catalytic activity">
    <reaction evidence="9 10">
        <text>Release of signal peptides from bacterial membrane prolipoproteins. Hydrolyzes -Xaa-Yaa-Zaa-|-(S,diacylglyceryl)Cys-, in which Xaa is hydrophobic (preferably Leu), and Yaa (Ala or Ser) and Zaa (Gly or Ala) have small, neutral side chains.</text>
        <dbReference type="EC" id="3.4.23.36"/>
    </reaction>
</comment>
<dbReference type="OrthoDB" id="9810259at2"/>
<dbReference type="GO" id="GO:0004190">
    <property type="term" value="F:aspartic-type endopeptidase activity"/>
    <property type="evidence" value="ECO:0007669"/>
    <property type="project" value="UniProtKB-UniRule"/>
</dbReference>
<comment type="caution">
    <text evidence="12">The sequence shown here is derived from an EMBL/GenBank/DDBJ whole genome shotgun (WGS) entry which is preliminary data.</text>
</comment>
<evidence type="ECO:0000256" key="8">
    <source>
        <dbReference type="ARBA" id="ARBA00023136"/>
    </source>
</evidence>
<comment type="caution">
    <text evidence="9">Lacks conserved residue(s) required for the propagation of feature annotation.</text>
</comment>
<dbReference type="UniPathway" id="UPA00665"/>
<keyword evidence="13" id="KW-1185">Reference proteome</keyword>
<evidence type="ECO:0000256" key="2">
    <source>
        <dbReference type="ARBA" id="ARBA00022475"/>
    </source>
</evidence>
<feature type="active site" evidence="9">
    <location>
        <position position="141"/>
    </location>
</feature>
<gene>
    <name evidence="9" type="primary">lspA</name>
    <name evidence="12" type="ORF">EER27_04620</name>
</gene>
<dbReference type="EC" id="3.4.23.36" evidence="9"/>
<dbReference type="RefSeq" id="WP_123086862.1">
    <property type="nucleotide sequence ID" value="NZ_RIBS01000002.1"/>
</dbReference>
<evidence type="ECO:0000256" key="10">
    <source>
        <dbReference type="RuleBase" id="RU000594"/>
    </source>
</evidence>
<dbReference type="Proteomes" id="UP000267049">
    <property type="component" value="Unassembled WGS sequence"/>
</dbReference>
<dbReference type="GO" id="GO:0005886">
    <property type="term" value="C:plasma membrane"/>
    <property type="evidence" value="ECO:0007669"/>
    <property type="project" value="UniProtKB-SubCell"/>
</dbReference>
<proteinExistence type="inferred from homology"/>
<evidence type="ECO:0000313" key="13">
    <source>
        <dbReference type="Proteomes" id="UP000267049"/>
    </source>
</evidence>
<protein>
    <recommendedName>
        <fullName evidence="9">Lipoprotein signal peptidase</fullName>
        <ecNumber evidence="9">3.4.23.36</ecNumber>
    </recommendedName>
    <alternativeName>
        <fullName evidence="9">Prolipoprotein signal peptidase</fullName>
    </alternativeName>
    <alternativeName>
        <fullName evidence="9">Signal peptidase II</fullName>
        <shortName evidence="9">SPase II</shortName>
    </alternativeName>
</protein>
<keyword evidence="4 9" id="KW-0812">Transmembrane</keyword>
<comment type="subcellular location">
    <subcellularLocation>
        <location evidence="9">Cell membrane</location>
        <topology evidence="9">Multi-pass membrane protein</topology>
    </subcellularLocation>
</comment>
<sequence>MSHPKPNALPWLIVSVVVIVLDQLSKAWVLSSLPEYTQVPVIEGFWNWYRTYNTGAAFSFLSDAGGWQKYFFSVLALAISIGLGVWMSRTPRHDWKTALPFSLVIGGAIGNLIDRLLHGHVVDFIQWHVGDYYWPAFNIADSAIVVAAVGIFATALTKSGDSAKAGTGAGE</sequence>
<evidence type="ECO:0000256" key="7">
    <source>
        <dbReference type="ARBA" id="ARBA00022989"/>
    </source>
</evidence>
<comment type="similarity">
    <text evidence="1 9 11">Belongs to the peptidase A8 family.</text>
</comment>
<feature type="transmembrane region" description="Helical" evidence="9">
    <location>
        <begin position="70"/>
        <end position="88"/>
    </location>
</feature>
<keyword evidence="8 9" id="KW-0472">Membrane</keyword>
<evidence type="ECO:0000313" key="12">
    <source>
        <dbReference type="EMBL" id="RNF85075.1"/>
    </source>
</evidence>
<reference evidence="12 13" key="1">
    <citation type="submission" date="2018-11" db="EMBL/GenBank/DDBJ databases">
        <title>Lysobacter cryohumiis sp. nov., isolated from soil in the Tianshan Mountains, Xinjiang, China.</title>
        <authorList>
            <person name="Luo Y."/>
            <person name="Sheng H."/>
        </authorList>
    </citation>
    <scope>NUCLEOTIDE SEQUENCE [LARGE SCALE GENOMIC DNA]</scope>
    <source>
        <strain evidence="12 13">ZS60</strain>
    </source>
</reference>
<evidence type="ECO:0000256" key="4">
    <source>
        <dbReference type="ARBA" id="ARBA00022692"/>
    </source>
</evidence>
<dbReference type="EMBL" id="RIBS01000002">
    <property type="protein sequence ID" value="RNF85075.1"/>
    <property type="molecule type" value="Genomic_DNA"/>
</dbReference>
<feature type="transmembrane region" description="Helical" evidence="9">
    <location>
        <begin position="95"/>
        <end position="113"/>
    </location>
</feature>
<dbReference type="PROSITE" id="PS00855">
    <property type="entry name" value="SPASE_II"/>
    <property type="match status" value="1"/>
</dbReference>
<dbReference type="PANTHER" id="PTHR33695:SF1">
    <property type="entry name" value="LIPOPROTEIN SIGNAL PEPTIDASE"/>
    <property type="match status" value="1"/>
</dbReference>
<accession>A0A3M8SWK7</accession>
<comment type="pathway">
    <text evidence="9">Protein modification; lipoprotein biosynthesis (signal peptide cleavage).</text>
</comment>
<keyword evidence="3 9" id="KW-0645">Protease</keyword>
<keyword evidence="12" id="KW-0449">Lipoprotein</keyword>
<keyword evidence="2 9" id="KW-1003">Cell membrane</keyword>
<keyword evidence="7 9" id="KW-1133">Transmembrane helix</keyword>
<dbReference type="InterPro" id="IPR001872">
    <property type="entry name" value="Peptidase_A8"/>
</dbReference>
<dbReference type="HAMAP" id="MF_00161">
    <property type="entry name" value="LspA"/>
    <property type="match status" value="1"/>
</dbReference>
<keyword evidence="5 9" id="KW-0064">Aspartyl protease</keyword>
<evidence type="ECO:0000256" key="9">
    <source>
        <dbReference type="HAMAP-Rule" id="MF_00161"/>
    </source>
</evidence>